<organism evidence="9 10">
    <name type="scientific">Insolitispirillum peregrinum</name>
    <dbReference type="NCBI Taxonomy" id="80876"/>
    <lineage>
        <taxon>Bacteria</taxon>
        <taxon>Pseudomonadati</taxon>
        <taxon>Pseudomonadota</taxon>
        <taxon>Alphaproteobacteria</taxon>
        <taxon>Rhodospirillales</taxon>
        <taxon>Novispirillaceae</taxon>
        <taxon>Insolitispirillum</taxon>
    </lineage>
</organism>
<dbReference type="Pfam" id="PF00155">
    <property type="entry name" value="Aminotran_1_2"/>
    <property type="match status" value="1"/>
</dbReference>
<dbReference type="GO" id="GO:0006520">
    <property type="term" value="P:amino acid metabolic process"/>
    <property type="evidence" value="ECO:0007669"/>
    <property type="project" value="InterPro"/>
</dbReference>
<keyword evidence="10" id="KW-1185">Reference proteome</keyword>
<comment type="similarity">
    <text evidence="2">Belongs to the class-I pyridoxal-phosphate-dependent aminotransferase family.</text>
</comment>
<dbReference type="AlphaFoldDB" id="A0A1N7NR71"/>
<gene>
    <name evidence="9" type="ORF">SAMN05421779_105315</name>
</gene>
<comment type="cofactor">
    <cofactor evidence="1">
        <name>pyridoxal 5'-phosphate</name>
        <dbReference type="ChEBI" id="CHEBI:597326"/>
    </cofactor>
</comment>
<proteinExistence type="inferred from homology"/>
<evidence type="ECO:0000256" key="4">
    <source>
        <dbReference type="ARBA" id="ARBA00022576"/>
    </source>
</evidence>
<keyword evidence="6" id="KW-0663">Pyridoxal phosphate</keyword>
<evidence type="ECO:0000313" key="10">
    <source>
        <dbReference type="Proteomes" id="UP000185678"/>
    </source>
</evidence>
<dbReference type="PANTHER" id="PTHR46383">
    <property type="entry name" value="ASPARTATE AMINOTRANSFERASE"/>
    <property type="match status" value="1"/>
</dbReference>
<dbReference type="GO" id="GO:0030170">
    <property type="term" value="F:pyridoxal phosphate binding"/>
    <property type="evidence" value="ECO:0007669"/>
    <property type="project" value="InterPro"/>
</dbReference>
<dbReference type="STRING" id="80876.SAMN05421779_105315"/>
<dbReference type="InterPro" id="IPR004839">
    <property type="entry name" value="Aminotransferase_I/II_large"/>
</dbReference>
<evidence type="ECO:0000256" key="6">
    <source>
        <dbReference type="ARBA" id="ARBA00022898"/>
    </source>
</evidence>
<dbReference type="InterPro" id="IPR015424">
    <property type="entry name" value="PyrdxlP-dep_Trfase"/>
</dbReference>
<protein>
    <recommendedName>
        <fullName evidence="3">aspartate transaminase</fullName>
        <ecNumber evidence="3">2.6.1.1</ecNumber>
    </recommendedName>
</protein>
<evidence type="ECO:0000256" key="2">
    <source>
        <dbReference type="ARBA" id="ARBA00007441"/>
    </source>
</evidence>
<evidence type="ECO:0000256" key="7">
    <source>
        <dbReference type="ARBA" id="ARBA00049185"/>
    </source>
</evidence>
<evidence type="ECO:0000256" key="1">
    <source>
        <dbReference type="ARBA" id="ARBA00001933"/>
    </source>
</evidence>
<dbReference type="PANTHER" id="PTHR46383:SF2">
    <property type="entry name" value="AMINOTRANSFERASE"/>
    <property type="match status" value="1"/>
</dbReference>
<keyword evidence="5 9" id="KW-0808">Transferase</keyword>
<feature type="domain" description="Aminotransferase class I/classII large" evidence="8">
    <location>
        <begin position="34"/>
        <end position="377"/>
    </location>
</feature>
<keyword evidence="4 9" id="KW-0032">Aminotransferase</keyword>
<reference evidence="9 10" key="1">
    <citation type="submission" date="2017-01" db="EMBL/GenBank/DDBJ databases">
        <authorList>
            <person name="Mah S.A."/>
            <person name="Swanson W.J."/>
            <person name="Moy G.W."/>
            <person name="Vacquier V.D."/>
        </authorList>
    </citation>
    <scope>NUCLEOTIDE SEQUENCE [LARGE SCALE GENOMIC DNA]</scope>
    <source>
        <strain evidence="9 10">DSM 11589</strain>
    </source>
</reference>
<evidence type="ECO:0000259" key="8">
    <source>
        <dbReference type="Pfam" id="PF00155"/>
    </source>
</evidence>
<evidence type="ECO:0000313" key="9">
    <source>
        <dbReference type="EMBL" id="SIT00824.1"/>
    </source>
</evidence>
<dbReference type="RefSeq" id="WP_076401214.1">
    <property type="nucleotide sequence ID" value="NZ_FTOA01000005.1"/>
</dbReference>
<dbReference type="Proteomes" id="UP000185678">
    <property type="component" value="Unassembled WGS sequence"/>
</dbReference>
<evidence type="ECO:0000256" key="5">
    <source>
        <dbReference type="ARBA" id="ARBA00022679"/>
    </source>
</evidence>
<sequence>MTLKIADRATVPPFIVMDVLHASAQRAAQGLPVFHMAAGQPSVGIPHGVTERLKDLLDRDPMGYTVSLGIPELRQKIADHYQTTQGVTIAPERVVVTTGSSGAFILAFSSCFAPGDRVGLAAPGYPAYPSILRSLGIEPVRIPVGPDSRYQPTVEVLEKLGEKLDGLIVASPSNPTGTVMPADELEKLCQWCDANGVRLISDEIYHGITFGDPAVSATRFSQTPVIINSFSKYFCMTGWRLGWMVVPEDMVRPIECLTQNLFISAPTLSQYAGTLVFDHLEELEQRVQGYAANRALLLDALPAAGITRFAPPDGAFYLYADVSHLTNDSLSFCQRMLAECGVAAAPGVDFDPIGGQSSVRFSFARDHQHVKQAVEALTGWLNRQS</sequence>
<dbReference type="CDD" id="cd00609">
    <property type="entry name" value="AAT_like"/>
    <property type="match status" value="1"/>
</dbReference>
<dbReference type="EMBL" id="FTOA01000005">
    <property type="protein sequence ID" value="SIT00824.1"/>
    <property type="molecule type" value="Genomic_DNA"/>
</dbReference>
<name>A0A1N7NR71_9PROT</name>
<dbReference type="OrthoDB" id="9804407at2"/>
<dbReference type="InterPro" id="IPR015421">
    <property type="entry name" value="PyrdxlP-dep_Trfase_major"/>
</dbReference>
<evidence type="ECO:0000256" key="3">
    <source>
        <dbReference type="ARBA" id="ARBA00012753"/>
    </source>
</evidence>
<dbReference type="GO" id="GO:0004069">
    <property type="term" value="F:L-aspartate:2-oxoglutarate aminotransferase activity"/>
    <property type="evidence" value="ECO:0007669"/>
    <property type="project" value="UniProtKB-EC"/>
</dbReference>
<dbReference type="SUPFAM" id="SSF53383">
    <property type="entry name" value="PLP-dependent transferases"/>
    <property type="match status" value="1"/>
</dbReference>
<dbReference type="EC" id="2.6.1.1" evidence="3"/>
<accession>A0A1N7NR71</accession>
<dbReference type="InterPro" id="IPR050596">
    <property type="entry name" value="AspAT/PAT-like"/>
</dbReference>
<dbReference type="Gene3D" id="3.40.640.10">
    <property type="entry name" value="Type I PLP-dependent aspartate aminotransferase-like (Major domain)"/>
    <property type="match status" value="1"/>
</dbReference>
<comment type="catalytic activity">
    <reaction evidence="7">
        <text>L-aspartate + 2-oxoglutarate = oxaloacetate + L-glutamate</text>
        <dbReference type="Rhea" id="RHEA:21824"/>
        <dbReference type="ChEBI" id="CHEBI:16452"/>
        <dbReference type="ChEBI" id="CHEBI:16810"/>
        <dbReference type="ChEBI" id="CHEBI:29985"/>
        <dbReference type="ChEBI" id="CHEBI:29991"/>
        <dbReference type="EC" id="2.6.1.1"/>
    </reaction>
</comment>